<sequence length="147" mass="16572">MAKTIQNGSIIFRVALTIAAFLPLGTSDLMETTCQKTRNPKLCEYILRHDPRSYEPNADVKVFTLVVIDSLISKTDYTLKAIKQMLIDRPEQKIPLTECGNQFALIRNFYIRDAILAVDSCNPKVGEDYGNLIKLAEASKSNDQFQN</sequence>
<organism evidence="3 4">
    <name type="scientific">Oldenlandia corymbosa var. corymbosa</name>
    <dbReference type="NCBI Taxonomy" id="529605"/>
    <lineage>
        <taxon>Eukaryota</taxon>
        <taxon>Viridiplantae</taxon>
        <taxon>Streptophyta</taxon>
        <taxon>Embryophyta</taxon>
        <taxon>Tracheophyta</taxon>
        <taxon>Spermatophyta</taxon>
        <taxon>Magnoliopsida</taxon>
        <taxon>eudicotyledons</taxon>
        <taxon>Gunneridae</taxon>
        <taxon>Pentapetalae</taxon>
        <taxon>asterids</taxon>
        <taxon>lamiids</taxon>
        <taxon>Gentianales</taxon>
        <taxon>Rubiaceae</taxon>
        <taxon>Rubioideae</taxon>
        <taxon>Spermacoceae</taxon>
        <taxon>Hedyotis-Oldenlandia complex</taxon>
        <taxon>Oldenlandia</taxon>
    </lineage>
</organism>
<reference evidence="3" key="1">
    <citation type="submission" date="2023-03" db="EMBL/GenBank/DDBJ databases">
        <authorList>
            <person name="Julca I."/>
        </authorList>
    </citation>
    <scope>NUCLEOTIDE SEQUENCE</scope>
</reference>
<proteinExistence type="predicted"/>
<feature type="domain" description="Pectinesterase inhibitor" evidence="2">
    <location>
        <begin position="29"/>
        <end position="141"/>
    </location>
</feature>
<protein>
    <submittedName>
        <fullName evidence="3">OLC1v1030139C1</fullName>
    </submittedName>
</protein>
<evidence type="ECO:0000259" key="2">
    <source>
        <dbReference type="Pfam" id="PF04043"/>
    </source>
</evidence>
<name>A0AAV1CIM7_OLDCO</name>
<keyword evidence="4" id="KW-1185">Reference proteome</keyword>
<gene>
    <name evidence="3" type="ORF">OLC1_LOCUS5575</name>
</gene>
<dbReference type="InterPro" id="IPR035513">
    <property type="entry name" value="Invertase/methylesterase_inhib"/>
</dbReference>
<evidence type="ECO:0000313" key="3">
    <source>
        <dbReference type="EMBL" id="CAI9094407.1"/>
    </source>
</evidence>
<dbReference type="Gene3D" id="1.20.140.40">
    <property type="entry name" value="Invertase/pectin methylesterase inhibitor family protein"/>
    <property type="match status" value="1"/>
</dbReference>
<feature type="signal peptide" evidence="1">
    <location>
        <begin position="1"/>
        <end position="27"/>
    </location>
</feature>
<evidence type="ECO:0000313" key="4">
    <source>
        <dbReference type="Proteomes" id="UP001161247"/>
    </source>
</evidence>
<accession>A0AAV1CIM7</accession>
<keyword evidence="1" id="KW-0732">Signal</keyword>
<dbReference type="Proteomes" id="UP001161247">
    <property type="component" value="Chromosome 2"/>
</dbReference>
<evidence type="ECO:0000256" key="1">
    <source>
        <dbReference type="SAM" id="SignalP"/>
    </source>
</evidence>
<dbReference type="NCBIfam" id="TIGR01614">
    <property type="entry name" value="PME_inhib"/>
    <property type="match status" value="1"/>
</dbReference>
<dbReference type="EMBL" id="OX459119">
    <property type="protein sequence ID" value="CAI9094407.1"/>
    <property type="molecule type" value="Genomic_DNA"/>
</dbReference>
<dbReference type="AlphaFoldDB" id="A0AAV1CIM7"/>
<dbReference type="SUPFAM" id="SSF101148">
    <property type="entry name" value="Plant invertase/pectin methylesterase inhibitor"/>
    <property type="match status" value="1"/>
</dbReference>
<feature type="chain" id="PRO_5043830248" evidence="1">
    <location>
        <begin position="28"/>
        <end position="147"/>
    </location>
</feature>
<dbReference type="GO" id="GO:0004857">
    <property type="term" value="F:enzyme inhibitor activity"/>
    <property type="evidence" value="ECO:0007669"/>
    <property type="project" value="InterPro"/>
</dbReference>
<dbReference type="Pfam" id="PF04043">
    <property type="entry name" value="PMEI"/>
    <property type="match status" value="1"/>
</dbReference>
<dbReference type="InterPro" id="IPR006501">
    <property type="entry name" value="Pectinesterase_inhib_dom"/>
</dbReference>